<evidence type="ECO:0000313" key="2">
    <source>
        <dbReference type="Proteomes" id="UP001189429"/>
    </source>
</evidence>
<protein>
    <submittedName>
        <fullName evidence="1">Uncharacterized protein</fullName>
    </submittedName>
</protein>
<name>A0ABN9V127_9DINO</name>
<comment type="caution">
    <text evidence="1">The sequence shown here is derived from an EMBL/GenBank/DDBJ whole genome shotgun (WGS) entry which is preliminary data.</text>
</comment>
<proteinExistence type="predicted"/>
<gene>
    <name evidence="1" type="ORF">PCOR1329_LOCUS53616</name>
</gene>
<dbReference type="Proteomes" id="UP001189429">
    <property type="component" value="Unassembled WGS sequence"/>
</dbReference>
<accession>A0ABN9V127</accession>
<evidence type="ECO:0000313" key="1">
    <source>
        <dbReference type="EMBL" id="CAK0866437.1"/>
    </source>
</evidence>
<keyword evidence="2" id="KW-1185">Reference proteome</keyword>
<organism evidence="1 2">
    <name type="scientific">Prorocentrum cordatum</name>
    <dbReference type="NCBI Taxonomy" id="2364126"/>
    <lineage>
        <taxon>Eukaryota</taxon>
        <taxon>Sar</taxon>
        <taxon>Alveolata</taxon>
        <taxon>Dinophyceae</taxon>
        <taxon>Prorocentrales</taxon>
        <taxon>Prorocentraceae</taxon>
        <taxon>Prorocentrum</taxon>
    </lineage>
</organism>
<dbReference type="EMBL" id="CAUYUJ010016535">
    <property type="protein sequence ID" value="CAK0866437.1"/>
    <property type="molecule type" value="Genomic_DNA"/>
</dbReference>
<sequence>MTRALGRGRMGWNEEQDISLEVQTTDAVKTDFMQSSMAFKLKHGQSFTSSLHSGSPGTQARLGAFAEFRRAFSVPPPTNYASSISLKGRYSFPMGLVKSASLVTSGATRGVYSYGA</sequence>
<reference evidence="1" key="1">
    <citation type="submission" date="2023-10" db="EMBL/GenBank/DDBJ databases">
        <authorList>
            <person name="Chen Y."/>
            <person name="Shah S."/>
            <person name="Dougan E. K."/>
            <person name="Thang M."/>
            <person name="Chan C."/>
        </authorList>
    </citation>
    <scope>NUCLEOTIDE SEQUENCE [LARGE SCALE GENOMIC DNA]</scope>
</reference>